<evidence type="ECO:0000256" key="1">
    <source>
        <dbReference type="SAM" id="Phobius"/>
    </source>
</evidence>
<feature type="transmembrane region" description="Helical" evidence="1">
    <location>
        <begin position="93"/>
        <end position="115"/>
    </location>
</feature>
<feature type="transmembrane region" description="Helical" evidence="1">
    <location>
        <begin position="66"/>
        <end position="87"/>
    </location>
</feature>
<dbReference type="Proteomes" id="UP001216150">
    <property type="component" value="Unassembled WGS sequence"/>
</dbReference>
<keyword evidence="1" id="KW-1133">Transmembrane helix</keyword>
<proteinExistence type="predicted"/>
<accession>A0AAD6E265</accession>
<reference evidence="2 3" key="1">
    <citation type="journal article" date="2023" name="IMA Fungus">
        <title>Comparative genomic study of the Penicillium genus elucidates a diverse pangenome and 15 lateral gene transfer events.</title>
        <authorList>
            <person name="Petersen C."/>
            <person name="Sorensen T."/>
            <person name="Nielsen M.R."/>
            <person name="Sondergaard T.E."/>
            <person name="Sorensen J.L."/>
            <person name="Fitzpatrick D.A."/>
            <person name="Frisvad J.C."/>
            <person name="Nielsen K.L."/>
        </authorList>
    </citation>
    <scope>NUCLEOTIDE SEQUENCE [LARGE SCALE GENOMIC DNA]</scope>
    <source>
        <strain evidence="2 3">IBT 29057</strain>
    </source>
</reference>
<dbReference type="AlphaFoldDB" id="A0AAD6E265"/>
<protein>
    <submittedName>
        <fullName evidence="2">Uncharacterized protein</fullName>
    </submittedName>
</protein>
<gene>
    <name evidence="2" type="ORF">N7450_000206</name>
</gene>
<keyword evidence="1" id="KW-0812">Transmembrane</keyword>
<evidence type="ECO:0000313" key="3">
    <source>
        <dbReference type="Proteomes" id="UP001216150"/>
    </source>
</evidence>
<dbReference type="EMBL" id="JAQJAC010000001">
    <property type="protein sequence ID" value="KAJ5599139.1"/>
    <property type="molecule type" value="Genomic_DNA"/>
</dbReference>
<evidence type="ECO:0000313" key="2">
    <source>
        <dbReference type="EMBL" id="KAJ5599139.1"/>
    </source>
</evidence>
<organism evidence="2 3">
    <name type="scientific">Penicillium hetheringtonii</name>
    <dbReference type="NCBI Taxonomy" id="911720"/>
    <lineage>
        <taxon>Eukaryota</taxon>
        <taxon>Fungi</taxon>
        <taxon>Dikarya</taxon>
        <taxon>Ascomycota</taxon>
        <taxon>Pezizomycotina</taxon>
        <taxon>Eurotiomycetes</taxon>
        <taxon>Eurotiomycetidae</taxon>
        <taxon>Eurotiales</taxon>
        <taxon>Aspergillaceae</taxon>
        <taxon>Penicillium</taxon>
    </lineage>
</organism>
<keyword evidence="1" id="KW-0472">Membrane</keyword>
<keyword evidence="3" id="KW-1185">Reference proteome</keyword>
<comment type="caution">
    <text evidence="2">The sequence shown here is derived from an EMBL/GenBank/DDBJ whole genome shotgun (WGS) entry which is preliminary data.</text>
</comment>
<name>A0AAD6E265_9EURO</name>
<sequence>MASSQVDLPPAIHMQLTGHPIDDSDAKVSRPEHHEDLILPETGRDDIRLQRLGKNPVLKASDNRDWGVLSILGLACTILGTWEGLLAGGSAGAVYGFIFVWVGTASYFIVLAELASM</sequence>